<organism evidence="8 9">
    <name type="scientific">Musa troglodytarum</name>
    <name type="common">fe'i banana</name>
    <dbReference type="NCBI Taxonomy" id="320322"/>
    <lineage>
        <taxon>Eukaryota</taxon>
        <taxon>Viridiplantae</taxon>
        <taxon>Streptophyta</taxon>
        <taxon>Embryophyta</taxon>
        <taxon>Tracheophyta</taxon>
        <taxon>Spermatophyta</taxon>
        <taxon>Magnoliopsida</taxon>
        <taxon>Liliopsida</taxon>
        <taxon>Zingiberales</taxon>
        <taxon>Musaceae</taxon>
        <taxon>Musa</taxon>
    </lineage>
</organism>
<evidence type="ECO:0000256" key="4">
    <source>
        <dbReference type="ARBA" id="ARBA00023163"/>
    </source>
</evidence>
<gene>
    <name evidence="8" type="ORF">MUK42_08033</name>
</gene>
<evidence type="ECO:0000256" key="2">
    <source>
        <dbReference type="ARBA" id="ARBA00005510"/>
    </source>
</evidence>
<evidence type="ECO:0000259" key="7">
    <source>
        <dbReference type="PROSITE" id="PS50888"/>
    </source>
</evidence>
<dbReference type="PANTHER" id="PTHR12565">
    <property type="entry name" value="STEROL REGULATORY ELEMENT-BINDING PROTEIN"/>
    <property type="match status" value="1"/>
</dbReference>
<feature type="compositionally biased region" description="Basic and acidic residues" evidence="6">
    <location>
        <begin position="208"/>
        <end position="223"/>
    </location>
</feature>
<evidence type="ECO:0000256" key="6">
    <source>
        <dbReference type="SAM" id="MobiDB-lite"/>
    </source>
</evidence>
<dbReference type="SUPFAM" id="SSF47459">
    <property type="entry name" value="HLH, helix-loop-helix DNA-binding domain"/>
    <property type="match status" value="1"/>
</dbReference>
<dbReference type="PANTHER" id="PTHR12565:SF184">
    <property type="entry name" value="BHLH TRANSCRIPTION FACTOR"/>
    <property type="match status" value="1"/>
</dbReference>
<evidence type="ECO:0000313" key="9">
    <source>
        <dbReference type="Proteomes" id="UP001055439"/>
    </source>
</evidence>
<evidence type="ECO:0000256" key="5">
    <source>
        <dbReference type="ARBA" id="ARBA00023242"/>
    </source>
</evidence>
<protein>
    <recommendedName>
        <fullName evidence="7">BHLH domain-containing protein</fullName>
    </recommendedName>
</protein>
<dbReference type="Gene3D" id="4.10.280.10">
    <property type="entry name" value="Helix-loop-helix DNA-binding domain"/>
    <property type="match status" value="1"/>
</dbReference>
<dbReference type="GO" id="GO:0005634">
    <property type="term" value="C:nucleus"/>
    <property type="evidence" value="ECO:0007669"/>
    <property type="project" value="UniProtKB-SubCell"/>
</dbReference>
<dbReference type="SMART" id="SM00353">
    <property type="entry name" value="HLH"/>
    <property type="match status" value="1"/>
</dbReference>
<sequence length="435" mass="46662">MLDSFLPVASGENLTTSSVNCIPIGKPVVMSARGLFFPADSAFVERAAMFSHAGGHFGGIINSFASSQPAVAPFADFSRDVIGSQLQRITLTTVSEAKDASLPLPLDHESRSGSPVKNQTNKASSHLSRGSQETRTASAGAPGGSCPSDLGAKKRKTVDPVSRSSFGSAVPTLVIIHERRLLQDKERGERARRWPRPSSRNAAEGAEAEQKQEPKHVDGGSEMPKEDYVHVRARRGQATNSHSIAERVRRIDFCTSIHHVVLPTPKLGRITRLQLRRERISERMKYLQNLVPGCSKVTGKAVMLDEIINYVQSLQQQVEFLSMKLAAVNAQHNYGVEGLVAKEVRDRFPFSAGMSSSAKRSAVTGACICPSPTDPHLRRIGTGDDDDAAASASSAAAVVSTGSWEDELSAAMKLTDGAGPPIDAQDDGKPCDAHF</sequence>
<evidence type="ECO:0000313" key="8">
    <source>
        <dbReference type="EMBL" id="URE37633.1"/>
    </source>
</evidence>
<dbReference type="AlphaFoldDB" id="A0A9E7HV49"/>
<dbReference type="InterPro" id="IPR011598">
    <property type="entry name" value="bHLH_dom"/>
</dbReference>
<keyword evidence="5" id="KW-0539">Nucleus</keyword>
<keyword evidence="3" id="KW-0805">Transcription regulation</keyword>
<feature type="compositionally biased region" description="Basic and acidic residues" evidence="6">
    <location>
        <begin position="426"/>
        <end position="435"/>
    </location>
</feature>
<keyword evidence="9" id="KW-1185">Reference proteome</keyword>
<dbReference type="InterPro" id="IPR036638">
    <property type="entry name" value="HLH_DNA-bd_sf"/>
</dbReference>
<reference evidence="8" key="1">
    <citation type="submission" date="2022-05" db="EMBL/GenBank/DDBJ databases">
        <title>The Musa troglodytarum L. genome provides insights into the mechanism of non-climacteric behaviour and enrichment of carotenoids.</title>
        <authorList>
            <person name="Wang J."/>
        </authorList>
    </citation>
    <scope>NUCLEOTIDE SEQUENCE</scope>
    <source>
        <tissue evidence="8">Leaf</tissue>
    </source>
</reference>
<evidence type="ECO:0000256" key="3">
    <source>
        <dbReference type="ARBA" id="ARBA00023015"/>
    </source>
</evidence>
<dbReference type="OrthoDB" id="10368159at2759"/>
<name>A0A9E7HV49_9LILI</name>
<feature type="domain" description="BHLH" evidence="7">
    <location>
        <begin position="264"/>
        <end position="314"/>
    </location>
</feature>
<keyword evidence="4" id="KW-0804">Transcription</keyword>
<feature type="region of interest" description="Disordered" evidence="6">
    <location>
        <begin position="184"/>
        <end position="223"/>
    </location>
</feature>
<feature type="compositionally biased region" description="Polar residues" evidence="6">
    <location>
        <begin position="112"/>
        <end position="137"/>
    </location>
</feature>
<dbReference type="GO" id="GO:0046983">
    <property type="term" value="F:protein dimerization activity"/>
    <property type="evidence" value="ECO:0007669"/>
    <property type="project" value="InterPro"/>
</dbReference>
<evidence type="ECO:0000256" key="1">
    <source>
        <dbReference type="ARBA" id="ARBA00004123"/>
    </source>
</evidence>
<proteinExistence type="inferred from homology"/>
<comment type="similarity">
    <text evidence="2">Belongs to the bHLH protein family.</text>
</comment>
<dbReference type="GO" id="GO:0003700">
    <property type="term" value="F:DNA-binding transcription factor activity"/>
    <property type="evidence" value="ECO:0007669"/>
    <property type="project" value="TreeGrafter"/>
</dbReference>
<accession>A0A9E7HV49</accession>
<dbReference type="EMBL" id="CP097510">
    <property type="protein sequence ID" value="URE37633.1"/>
    <property type="molecule type" value="Genomic_DNA"/>
</dbReference>
<dbReference type="PROSITE" id="PS50888">
    <property type="entry name" value="BHLH"/>
    <property type="match status" value="1"/>
</dbReference>
<comment type="subcellular location">
    <subcellularLocation>
        <location evidence="1">Nucleus</location>
    </subcellularLocation>
</comment>
<dbReference type="Proteomes" id="UP001055439">
    <property type="component" value="Chromosome 8"/>
</dbReference>
<feature type="region of interest" description="Disordered" evidence="6">
    <location>
        <begin position="102"/>
        <end position="165"/>
    </location>
</feature>
<dbReference type="InterPro" id="IPR024097">
    <property type="entry name" value="bHLH_ZIP_TF"/>
</dbReference>
<dbReference type="CDD" id="cd18919">
    <property type="entry name" value="bHLH_AtBPE_like"/>
    <property type="match status" value="1"/>
</dbReference>
<feature type="region of interest" description="Disordered" evidence="6">
    <location>
        <begin position="415"/>
        <end position="435"/>
    </location>
</feature>